<dbReference type="AlphaFoldDB" id="A0A6A3GDL5"/>
<evidence type="ECO:0000256" key="1">
    <source>
        <dbReference type="SAM" id="MobiDB-lite"/>
    </source>
</evidence>
<gene>
    <name evidence="2" type="ORF">PF011_g32814</name>
</gene>
<accession>A0A6A3GDL5</accession>
<feature type="non-terminal residue" evidence="2">
    <location>
        <position position="79"/>
    </location>
</feature>
<evidence type="ECO:0000313" key="3">
    <source>
        <dbReference type="Proteomes" id="UP000460718"/>
    </source>
</evidence>
<organism evidence="2 3">
    <name type="scientific">Phytophthora fragariae</name>
    <dbReference type="NCBI Taxonomy" id="53985"/>
    <lineage>
        <taxon>Eukaryota</taxon>
        <taxon>Sar</taxon>
        <taxon>Stramenopiles</taxon>
        <taxon>Oomycota</taxon>
        <taxon>Peronosporomycetes</taxon>
        <taxon>Peronosporales</taxon>
        <taxon>Peronosporaceae</taxon>
        <taxon>Phytophthora</taxon>
    </lineage>
</organism>
<sequence>MKCAAVSAAVTVSLTGIRCTIFVNRSTKTKTPVRLSASGGSPKMKSMETERQASVAIGNGRRGACDDFDGFTRWQVSQV</sequence>
<reference evidence="2 3" key="1">
    <citation type="submission" date="2018-09" db="EMBL/GenBank/DDBJ databases">
        <title>Genomic investigation of the strawberry pathogen Phytophthora fragariae indicates pathogenicity is determined by transcriptional variation in three key races.</title>
        <authorList>
            <person name="Adams T.M."/>
            <person name="Armitage A.D."/>
            <person name="Sobczyk M.K."/>
            <person name="Bates H.J."/>
            <person name="Dunwell J.M."/>
            <person name="Nellist C.F."/>
            <person name="Harrison R.J."/>
        </authorList>
    </citation>
    <scope>NUCLEOTIDE SEQUENCE [LARGE SCALE GENOMIC DNA]</scope>
    <source>
        <strain evidence="2 3">SCRP245</strain>
    </source>
</reference>
<comment type="caution">
    <text evidence="2">The sequence shown here is derived from an EMBL/GenBank/DDBJ whole genome shotgun (WGS) entry which is preliminary data.</text>
</comment>
<dbReference type="EMBL" id="QXFW01011290">
    <property type="protein sequence ID" value="KAE8952038.1"/>
    <property type="molecule type" value="Genomic_DNA"/>
</dbReference>
<proteinExistence type="predicted"/>
<name>A0A6A3GDL5_9STRA</name>
<dbReference type="Proteomes" id="UP000460718">
    <property type="component" value="Unassembled WGS sequence"/>
</dbReference>
<feature type="region of interest" description="Disordered" evidence="1">
    <location>
        <begin position="32"/>
        <end position="56"/>
    </location>
</feature>
<protein>
    <submittedName>
        <fullName evidence="2">Uncharacterized protein</fullName>
    </submittedName>
</protein>
<evidence type="ECO:0000313" key="2">
    <source>
        <dbReference type="EMBL" id="KAE8952038.1"/>
    </source>
</evidence>